<sequence length="101" mass="11396">MEGVRMESLVAFLLLTVKAYCRAKRRRDSCVQLSNGCHGEIQNIVSFTAEVGTEIALFFQRFDSQPIFALPQNSGFVPHIKLLRDSQSPLQLVSIHNPNTY</sequence>
<reference evidence="2" key="1">
    <citation type="submission" date="2025-08" db="UniProtKB">
        <authorList>
            <consortium name="Ensembl"/>
        </authorList>
    </citation>
    <scope>IDENTIFICATION</scope>
</reference>
<dbReference type="GeneTree" id="ENSGT01060000253336"/>
<keyword evidence="1" id="KW-0732">Signal</keyword>
<feature type="signal peptide" evidence="1">
    <location>
        <begin position="1"/>
        <end position="23"/>
    </location>
</feature>
<feature type="chain" id="PRO_5046254654" description="Secreted protein" evidence="1">
    <location>
        <begin position="24"/>
        <end position="101"/>
    </location>
</feature>
<protein>
    <recommendedName>
        <fullName evidence="4">Secreted protein</fullName>
    </recommendedName>
</protein>
<proteinExistence type="predicted"/>
<evidence type="ECO:0000313" key="3">
    <source>
        <dbReference type="Proteomes" id="UP001108240"/>
    </source>
</evidence>
<evidence type="ECO:0008006" key="4">
    <source>
        <dbReference type="Google" id="ProtNLM"/>
    </source>
</evidence>
<reference evidence="2" key="2">
    <citation type="submission" date="2025-09" db="UniProtKB">
        <authorList>
            <consortium name="Ensembl"/>
        </authorList>
    </citation>
    <scope>IDENTIFICATION</scope>
</reference>
<accession>A0A9J8DMK1</accession>
<keyword evidence="3" id="KW-1185">Reference proteome</keyword>
<evidence type="ECO:0000256" key="1">
    <source>
        <dbReference type="SAM" id="SignalP"/>
    </source>
</evidence>
<name>A0A9J8DMK1_CYPCA</name>
<dbReference type="AlphaFoldDB" id="A0A9J8DMK1"/>
<dbReference type="Ensembl" id="ENSCCRT00000173129.1">
    <property type="protein sequence ID" value="ENSCCRP00000180560.1"/>
    <property type="gene ID" value="ENSCCRG00000074756.1"/>
</dbReference>
<evidence type="ECO:0000313" key="2">
    <source>
        <dbReference type="Ensembl" id="ENSCCRP00000180560.1"/>
    </source>
</evidence>
<dbReference type="Proteomes" id="UP001108240">
    <property type="component" value="Unplaced"/>
</dbReference>
<organism evidence="2 3">
    <name type="scientific">Cyprinus carpio carpio</name>
    <dbReference type="NCBI Taxonomy" id="630221"/>
    <lineage>
        <taxon>Eukaryota</taxon>
        <taxon>Metazoa</taxon>
        <taxon>Chordata</taxon>
        <taxon>Craniata</taxon>
        <taxon>Vertebrata</taxon>
        <taxon>Euteleostomi</taxon>
        <taxon>Actinopterygii</taxon>
        <taxon>Neopterygii</taxon>
        <taxon>Teleostei</taxon>
        <taxon>Ostariophysi</taxon>
        <taxon>Cypriniformes</taxon>
        <taxon>Cyprinidae</taxon>
        <taxon>Cyprininae</taxon>
        <taxon>Cyprinus</taxon>
    </lineage>
</organism>